<keyword evidence="4" id="KW-1185">Reference proteome</keyword>
<sequence>MPKIMRLAAFALLATVSVAVVTPSAAQAETDPPGASCATYTVPVKLSATDTTTYNLVGRLCVVATDIQRGARTVELLVPGITYDRLYFNSTYQPSTYSYVFAATGRGYSTFAIDRLGTGMSDHPAPNLLTTQSHAYVVGQLVQKLRAGAIGTRAFSTVVGVGHSYGAGILQYLAGTATDTTTVPNYLVLNSFLTATYSPSVSLFANSLWSTKEDPIWSKANLPDGYITTIPGTRDDLFFHLSGSNSTLVSQDESSKSTATTAERASVGAARNPAVLAAVKVPVLIVAGQYDALYCNEASGLSCANSAAVFTREKPNWGIRACMSAYAVANAGHSFAFHTTAADAYTYTNNWVDSYTFTGTKNSDGCVV</sequence>
<organism evidence="3 4">
    <name type="scientific">Virgisporangium aurantiacum</name>
    <dbReference type="NCBI Taxonomy" id="175570"/>
    <lineage>
        <taxon>Bacteria</taxon>
        <taxon>Bacillati</taxon>
        <taxon>Actinomycetota</taxon>
        <taxon>Actinomycetes</taxon>
        <taxon>Micromonosporales</taxon>
        <taxon>Micromonosporaceae</taxon>
        <taxon>Virgisporangium</taxon>
    </lineage>
</organism>
<dbReference type="EMBL" id="BOPG01000104">
    <property type="protein sequence ID" value="GIJ63893.1"/>
    <property type="molecule type" value="Genomic_DNA"/>
</dbReference>
<dbReference type="Pfam" id="PF12697">
    <property type="entry name" value="Abhydrolase_6"/>
    <property type="match status" value="1"/>
</dbReference>
<dbReference type="InterPro" id="IPR029058">
    <property type="entry name" value="AB_hydrolase_fold"/>
</dbReference>
<feature type="chain" id="PRO_5035284414" evidence="1">
    <location>
        <begin position="29"/>
        <end position="368"/>
    </location>
</feature>
<accession>A0A8J3ZLT9</accession>
<evidence type="ECO:0000256" key="1">
    <source>
        <dbReference type="SAM" id="SignalP"/>
    </source>
</evidence>
<evidence type="ECO:0000259" key="2">
    <source>
        <dbReference type="Pfam" id="PF12697"/>
    </source>
</evidence>
<feature type="signal peptide" evidence="1">
    <location>
        <begin position="1"/>
        <end position="28"/>
    </location>
</feature>
<reference evidence="3" key="1">
    <citation type="submission" date="2021-01" db="EMBL/GenBank/DDBJ databases">
        <title>Whole genome shotgun sequence of Virgisporangium aurantiacum NBRC 16421.</title>
        <authorList>
            <person name="Komaki H."/>
            <person name="Tamura T."/>
        </authorList>
    </citation>
    <scope>NUCLEOTIDE SEQUENCE</scope>
    <source>
        <strain evidence="3">NBRC 16421</strain>
    </source>
</reference>
<dbReference type="AlphaFoldDB" id="A0A8J3ZLT9"/>
<dbReference type="GO" id="GO:0016787">
    <property type="term" value="F:hydrolase activity"/>
    <property type="evidence" value="ECO:0007669"/>
    <property type="project" value="UniProtKB-KW"/>
</dbReference>
<comment type="caution">
    <text evidence="3">The sequence shown here is derived from an EMBL/GenBank/DDBJ whole genome shotgun (WGS) entry which is preliminary data.</text>
</comment>
<dbReference type="Proteomes" id="UP000612585">
    <property type="component" value="Unassembled WGS sequence"/>
</dbReference>
<dbReference type="SUPFAM" id="SSF53474">
    <property type="entry name" value="alpha/beta-Hydrolases"/>
    <property type="match status" value="1"/>
</dbReference>
<protein>
    <submittedName>
        <fullName evidence="3">Alpha/beta hydrolase</fullName>
    </submittedName>
</protein>
<name>A0A8J3ZLT9_9ACTN</name>
<evidence type="ECO:0000313" key="4">
    <source>
        <dbReference type="Proteomes" id="UP000612585"/>
    </source>
</evidence>
<evidence type="ECO:0000313" key="3">
    <source>
        <dbReference type="EMBL" id="GIJ63893.1"/>
    </source>
</evidence>
<dbReference type="RefSeq" id="WP_204011384.1">
    <property type="nucleotide sequence ID" value="NZ_BOPG01000104.1"/>
</dbReference>
<keyword evidence="1" id="KW-0732">Signal</keyword>
<dbReference type="InterPro" id="IPR000073">
    <property type="entry name" value="AB_hydrolase_1"/>
</dbReference>
<feature type="domain" description="AB hydrolase-1" evidence="2">
    <location>
        <begin position="76"/>
        <end position="337"/>
    </location>
</feature>
<proteinExistence type="predicted"/>
<gene>
    <name evidence="3" type="ORF">Vau01_114090</name>
</gene>
<dbReference type="Gene3D" id="3.40.50.1820">
    <property type="entry name" value="alpha/beta hydrolase"/>
    <property type="match status" value="1"/>
</dbReference>
<keyword evidence="3" id="KW-0378">Hydrolase</keyword>